<name>A0A8H7SJM6_9FUNG</name>
<comment type="caution">
    <text evidence="1">The sequence shown here is derived from an EMBL/GenBank/DDBJ whole genome shotgun (WGS) entry which is preliminary data.</text>
</comment>
<gene>
    <name evidence="1" type="ORF">INT48_009475</name>
</gene>
<keyword evidence="2" id="KW-1185">Reference proteome</keyword>
<reference evidence="1" key="1">
    <citation type="submission" date="2021-01" db="EMBL/GenBank/DDBJ databases">
        <title>Metabolic potential, ecology and presence of endohyphal bacteria is reflected in genomic diversity of Mucoromycotina.</title>
        <authorList>
            <person name="Muszewska A."/>
            <person name="Okrasinska A."/>
            <person name="Steczkiewicz K."/>
            <person name="Drgas O."/>
            <person name="Orlowska M."/>
            <person name="Perlinska-Lenart U."/>
            <person name="Aleksandrzak-Piekarczyk T."/>
            <person name="Szatraj K."/>
            <person name="Zielenkiewicz U."/>
            <person name="Pilsyk S."/>
            <person name="Malc E."/>
            <person name="Mieczkowski P."/>
            <person name="Kruszewska J.S."/>
            <person name="Biernat P."/>
            <person name="Pawlowska J."/>
        </authorList>
    </citation>
    <scope>NUCLEOTIDE SEQUENCE</scope>
    <source>
        <strain evidence="1">WA0000018081</strain>
    </source>
</reference>
<protein>
    <submittedName>
        <fullName evidence="1">Uncharacterized protein</fullName>
    </submittedName>
</protein>
<proteinExistence type="predicted"/>
<dbReference type="Proteomes" id="UP000613177">
    <property type="component" value="Unassembled WGS sequence"/>
</dbReference>
<evidence type="ECO:0000313" key="1">
    <source>
        <dbReference type="EMBL" id="KAG2230276.1"/>
    </source>
</evidence>
<sequence>MVSNAVCFNTHIIADNVLDSAKRIITATAVVNLVNNTFVSSNITKEVTEAVSFHVSNVENISQGLIVFIKESVTSPEEINAFIRTEDCRNSAERVLLLCPDIACQLSFARRRNILSGDAKINLDLDDFNQKEFHGNNEIRRVSTREYYSYAGTLQRLKSQQHIKRRAALTHLRQDG</sequence>
<dbReference type="AlphaFoldDB" id="A0A8H7SJM6"/>
<dbReference type="EMBL" id="JAEPRE010000212">
    <property type="protein sequence ID" value="KAG2230276.1"/>
    <property type="molecule type" value="Genomic_DNA"/>
</dbReference>
<evidence type="ECO:0000313" key="2">
    <source>
        <dbReference type="Proteomes" id="UP000613177"/>
    </source>
</evidence>
<accession>A0A8H7SJM6</accession>
<organism evidence="1 2">
    <name type="scientific">Thamnidium elegans</name>
    <dbReference type="NCBI Taxonomy" id="101142"/>
    <lineage>
        <taxon>Eukaryota</taxon>
        <taxon>Fungi</taxon>
        <taxon>Fungi incertae sedis</taxon>
        <taxon>Mucoromycota</taxon>
        <taxon>Mucoromycotina</taxon>
        <taxon>Mucoromycetes</taxon>
        <taxon>Mucorales</taxon>
        <taxon>Mucorineae</taxon>
        <taxon>Mucoraceae</taxon>
        <taxon>Thamnidium</taxon>
    </lineage>
</organism>